<dbReference type="InterPro" id="IPR011010">
    <property type="entry name" value="DNA_brk_join_enz"/>
</dbReference>
<dbReference type="SUPFAM" id="SSF56349">
    <property type="entry name" value="DNA breaking-rejoining enzymes"/>
    <property type="match status" value="1"/>
</dbReference>
<evidence type="ECO:0000313" key="7">
    <source>
        <dbReference type="EMBL" id="GAA0238149.1"/>
    </source>
</evidence>
<dbReference type="PROSITE" id="PS51900">
    <property type="entry name" value="CB"/>
    <property type="match status" value="1"/>
</dbReference>
<protein>
    <submittedName>
        <fullName evidence="7">Tyrosine-type recombinase/integrase</fullName>
    </submittedName>
</protein>
<dbReference type="PANTHER" id="PTHR30349:SF94">
    <property type="entry name" value="INTEGRASE_RECOMBINASE HI_1414-RELATED"/>
    <property type="match status" value="1"/>
</dbReference>
<dbReference type="Pfam" id="PF00589">
    <property type="entry name" value="Phage_integrase"/>
    <property type="match status" value="1"/>
</dbReference>
<comment type="caution">
    <text evidence="7">The sequence shown here is derived from an EMBL/GenBank/DDBJ whole genome shotgun (WGS) entry which is preliminary data.</text>
</comment>
<dbReference type="Gene3D" id="1.10.150.130">
    <property type="match status" value="1"/>
</dbReference>
<dbReference type="Gene3D" id="1.10.443.10">
    <property type="entry name" value="Intergrase catalytic core"/>
    <property type="match status" value="1"/>
</dbReference>
<dbReference type="InterPro" id="IPR044068">
    <property type="entry name" value="CB"/>
</dbReference>
<dbReference type="CDD" id="cd00796">
    <property type="entry name" value="INT_Rci_Hp1_C"/>
    <property type="match status" value="1"/>
</dbReference>
<evidence type="ECO:0000256" key="3">
    <source>
        <dbReference type="ARBA" id="ARBA00023172"/>
    </source>
</evidence>
<sequence length="344" mass="40056">MINPDARPTTGLFVDAMNPRRRLRLVRNLPTLAQALERYLSEVSARKKSHSQEQSVARIWLRTGLASRNLARVTPQDLQRLRDEWLQDRKPGTVNRRLALISHLYTVARKEWGYTWLANPVQLVTRPVVDDARDRRLFTRIRLNGLDQADCPRSELDWIIRATKSETLPTILRLAVETGMRRSEIVMLRREQIDLTHGVVTLTDTKNGDTRYVPLSPFARDALRRWLAGRPMRGRIFNVTAGAMTRTFARARDRARRQYEALCKQHGRRPVRAYFADLRLHDLRHEATTTLSDVYPAHALAKVTGHRDTRMLMRYYNPRGRDLAQQLMRSKLGRWQSEQLRLAA</sequence>
<evidence type="ECO:0000256" key="1">
    <source>
        <dbReference type="ARBA" id="ARBA00022908"/>
    </source>
</evidence>
<keyword evidence="1" id="KW-0229">DNA integration</keyword>
<evidence type="ECO:0000259" key="6">
    <source>
        <dbReference type="PROSITE" id="PS51900"/>
    </source>
</evidence>
<dbReference type="PANTHER" id="PTHR30349">
    <property type="entry name" value="PHAGE INTEGRASE-RELATED"/>
    <property type="match status" value="1"/>
</dbReference>
<dbReference type="PROSITE" id="PS51898">
    <property type="entry name" value="TYR_RECOMBINASE"/>
    <property type="match status" value="1"/>
</dbReference>
<evidence type="ECO:0000313" key="8">
    <source>
        <dbReference type="Proteomes" id="UP001501176"/>
    </source>
</evidence>
<keyword evidence="8" id="KW-1185">Reference proteome</keyword>
<evidence type="ECO:0000259" key="5">
    <source>
        <dbReference type="PROSITE" id="PS51898"/>
    </source>
</evidence>
<dbReference type="InterPro" id="IPR010998">
    <property type="entry name" value="Integrase_recombinase_N"/>
</dbReference>
<dbReference type="InterPro" id="IPR013762">
    <property type="entry name" value="Integrase-like_cat_sf"/>
</dbReference>
<feature type="domain" description="Tyr recombinase" evidence="5">
    <location>
        <begin position="141"/>
        <end position="328"/>
    </location>
</feature>
<evidence type="ECO:0000256" key="4">
    <source>
        <dbReference type="PROSITE-ProRule" id="PRU01248"/>
    </source>
</evidence>
<dbReference type="EMBL" id="BAAAFN010000020">
    <property type="protein sequence ID" value="GAA0238149.1"/>
    <property type="molecule type" value="Genomic_DNA"/>
</dbReference>
<gene>
    <name evidence="7" type="ORF">GCM10009125_28760</name>
</gene>
<evidence type="ECO:0000256" key="2">
    <source>
        <dbReference type="ARBA" id="ARBA00023125"/>
    </source>
</evidence>
<accession>A0ABN0U4D8</accession>
<name>A0ABN0U4D8_9BURK</name>
<reference evidence="7 8" key="1">
    <citation type="journal article" date="2019" name="Int. J. Syst. Evol. Microbiol.">
        <title>The Global Catalogue of Microorganisms (GCM) 10K type strain sequencing project: providing services to taxonomists for standard genome sequencing and annotation.</title>
        <authorList>
            <consortium name="The Broad Institute Genomics Platform"/>
            <consortium name="The Broad Institute Genome Sequencing Center for Infectious Disease"/>
            <person name="Wu L."/>
            <person name="Ma J."/>
        </authorList>
    </citation>
    <scope>NUCLEOTIDE SEQUENCE [LARGE SCALE GENOMIC DNA]</scope>
    <source>
        <strain evidence="7 8">JCM 16240</strain>
    </source>
</reference>
<proteinExistence type="predicted"/>
<keyword evidence="2 4" id="KW-0238">DNA-binding</keyword>
<dbReference type="InterPro" id="IPR002104">
    <property type="entry name" value="Integrase_catalytic"/>
</dbReference>
<dbReference type="InterPro" id="IPR050090">
    <property type="entry name" value="Tyrosine_recombinase_XerCD"/>
</dbReference>
<feature type="domain" description="Core-binding (CB)" evidence="6">
    <location>
        <begin position="30"/>
        <end position="109"/>
    </location>
</feature>
<dbReference type="Proteomes" id="UP001501176">
    <property type="component" value="Unassembled WGS sequence"/>
</dbReference>
<keyword evidence="3" id="KW-0233">DNA recombination</keyword>
<organism evidence="7 8">
    <name type="scientific">Castellaniella daejeonensis</name>
    <dbReference type="NCBI Taxonomy" id="659013"/>
    <lineage>
        <taxon>Bacteria</taxon>
        <taxon>Pseudomonadati</taxon>
        <taxon>Pseudomonadota</taxon>
        <taxon>Betaproteobacteria</taxon>
        <taxon>Burkholderiales</taxon>
        <taxon>Alcaligenaceae</taxon>
        <taxon>Castellaniella</taxon>
    </lineage>
</organism>